<dbReference type="EMBL" id="RJKL01000001">
    <property type="protein sequence ID" value="ROP32192.1"/>
    <property type="molecule type" value="Genomic_DNA"/>
</dbReference>
<name>A0A3N1GPM8_9ACTN</name>
<comment type="caution">
    <text evidence="4">The sequence shown here is derived from an EMBL/GenBank/DDBJ whole genome shotgun (WGS) entry which is preliminary data.</text>
</comment>
<evidence type="ECO:0000259" key="3">
    <source>
        <dbReference type="PROSITE" id="PS50801"/>
    </source>
</evidence>
<evidence type="ECO:0000256" key="1">
    <source>
        <dbReference type="ARBA" id="ARBA00022527"/>
    </source>
</evidence>
<evidence type="ECO:0000313" key="4">
    <source>
        <dbReference type="EMBL" id="ROP32192.1"/>
    </source>
</evidence>
<dbReference type="PROSITE" id="PS50801">
    <property type="entry name" value="STAS"/>
    <property type="match status" value="1"/>
</dbReference>
<protein>
    <recommendedName>
        <fullName evidence="3">STAS domain-containing protein</fullName>
    </recommendedName>
</protein>
<dbReference type="InterPro" id="IPR002645">
    <property type="entry name" value="STAS_dom"/>
</dbReference>
<dbReference type="PANTHER" id="PTHR35526:SF3">
    <property type="entry name" value="ANTI-SIGMA-F FACTOR RSBW"/>
    <property type="match status" value="1"/>
</dbReference>
<keyword evidence="1" id="KW-0808">Transferase</keyword>
<dbReference type="InterPro" id="IPR003594">
    <property type="entry name" value="HATPase_dom"/>
</dbReference>
<dbReference type="InterPro" id="IPR036890">
    <property type="entry name" value="HATPase_C_sf"/>
</dbReference>
<evidence type="ECO:0000313" key="5">
    <source>
        <dbReference type="Proteomes" id="UP000271683"/>
    </source>
</evidence>
<dbReference type="InterPro" id="IPR036513">
    <property type="entry name" value="STAS_dom_sf"/>
</dbReference>
<feature type="region of interest" description="Disordered" evidence="2">
    <location>
        <begin position="242"/>
        <end position="263"/>
    </location>
</feature>
<evidence type="ECO:0000256" key="2">
    <source>
        <dbReference type="SAM" id="MobiDB-lite"/>
    </source>
</evidence>
<dbReference type="Gene3D" id="3.30.565.10">
    <property type="entry name" value="Histidine kinase-like ATPase, C-terminal domain"/>
    <property type="match status" value="1"/>
</dbReference>
<accession>A0A3N1GPM8</accession>
<dbReference type="RefSeq" id="WP_071808673.1">
    <property type="nucleotide sequence ID" value="NZ_RJKL01000001.1"/>
</dbReference>
<dbReference type="Pfam" id="PF13581">
    <property type="entry name" value="HATPase_c_2"/>
    <property type="match status" value="1"/>
</dbReference>
<sequence length="263" mass="27571">MPSEVRHLVDGGQTYPVVRLSGVLDADSAPAVGEALLDVLAGQPEALVVDVRDLTVGQPEAVTVLRDVARMTADWPGAHVVICAAGDTRDWHGSGLPIWPDPQEAFTALGRPAPENFLSIDLEPVVGAARRSRELVTEACARWELPDLAGAACIVVTEMVNNVVAHARTDMTVLLALQGDAMSVAVRDRSPVVPRFTGGPVPVTSYGGRGLLLIDSMASRWGSLALAGGKVVWASLDEDESLECEGPQGGDVQTTGMAGHTRG</sequence>
<feature type="domain" description="STAS" evidence="3">
    <location>
        <begin position="17"/>
        <end position="82"/>
    </location>
</feature>
<gene>
    <name evidence="4" type="ORF">EDD30_5127</name>
</gene>
<reference evidence="4 5" key="1">
    <citation type="submission" date="2018-11" db="EMBL/GenBank/DDBJ databases">
        <title>Sequencing the genomes of 1000 actinobacteria strains.</title>
        <authorList>
            <person name="Klenk H.-P."/>
        </authorList>
    </citation>
    <scope>NUCLEOTIDE SEQUENCE [LARGE SCALE GENOMIC DNA]</scope>
    <source>
        <strain evidence="4 5">DSM 43634</strain>
    </source>
</reference>
<keyword evidence="1" id="KW-0723">Serine/threonine-protein kinase</keyword>
<organism evidence="4 5">
    <name type="scientific">Couchioplanes caeruleus</name>
    <dbReference type="NCBI Taxonomy" id="56438"/>
    <lineage>
        <taxon>Bacteria</taxon>
        <taxon>Bacillati</taxon>
        <taxon>Actinomycetota</taxon>
        <taxon>Actinomycetes</taxon>
        <taxon>Micromonosporales</taxon>
        <taxon>Micromonosporaceae</taxon>
        <taxon>Couchioplanes</taxon>
    </lineage>
</organism>
<dbReference type="AlphaFoldDB" id="A0A3N1GPM8"/>
<dbReference type="SUPFAM" id="SSF52091">
    <property type="entry name" value="SpoIIaa-like"/>
    <property type="match status" value="1"/>
</dbReference>
<dbReference type="Proteomes" id="UP000271683">
    <property type="component" value="Unassembled WGS sequence"/>
</dbReference>
<proteinExistence type="predicted"/>
<dbReference type="GO" id="GO:0004674">
    <property type="term" value="F:protein serine/threonine kinase activity"/>
    <property type="evidence" value="ECO:0007669"/>
    <property type="project" value="UniProtKB-KW"/>
</dbReference>
<dbReference type="Gene3D" id="3.30.750.24">
    <property type="entry name" value="STAS domain"/>
    <property type="match status" value="1"/>
</dbReference>
<keyword evidence="1" id="KW-0418">Kinase</keyword>
<dbReference type="CDD" id="cd16936">
    <property type="entry name" value="HATPase_RsbW-like"/>
    <property type="match status" value="1"/>
</dbReference>
<dbReference type="PANTHER" id="PTHR35526">
    <property type="entry name" value="ANTI-SIGMA-F FACTOR RSBW-RELATED"/>
    <property type="match status" value="1"/>
</dbReference>
<dbReference type="InterPro" id="IPR050267">
    <property type="entry name" value="Anti-sigma-factor_SerPK"/>
</dbReference>